<gene>
    <name evidence="1" type="ORF">Salat_1159900</name>
</gene>
<protein>
    <submittedName>
        <fullName evidence="1">Retrovirus-related Pol polyprotein from transposon</fullName>
    </submittedName>
</protein>
<sequence>MPFGFTNAPSTFQAVMNDLFSSFLHRFVLVFFDEYTCIQPLLVFSFSASNGGFAVDYLGHVISWTGVLVDLSKLRAIADWTPPNSLTALRAFLGLTGYYRRFFQQYATIAGPLTDLLKAETASAAPP</sequence>
<dbReference type="Proteomes" id="UP001293254">
    <property type="component" value="Unassembled WGS sequence"/>
</dbReference>
<dbReference type="InterPro" id="IPR043502">
    <property type="entry name" value="DNA/RNA_pol_sf"/>
</dbReference>
<dbReference type="PANTHER" id="PTHR33064:SF37">
    <property type="entry name" value="RIBONUCLEASE H"/>
    <property type="match status" value="1"/>
</dbReference>
<evidence type="ECO:0000313" key="2">
    <source>
        <dbReference type="Proteomes" id="UP001293254"/>
    </source>
</evidence>
<dbReference type="Gene3D" id="3.30.70.270">
    <property type="match status" value="2"/>
</dbReference>
<comment type="caution">
    <text evidence="1">The sequence shown here is derived from an EMBL/GenBank/DDBJ whole genome shotgun (WGS) entry which is preliminary data.</text>
</comment>
<dbReference type="SUPFAM" id="SSF56672">
    <property type="entry name" value="DNA/RNA polymerases"/>
    <property type="match status" value="1"/>
</dbReference>
<organism evidence="1 2">
    <name type="scientific">Sesamum alatum</name>
    <dbReference type="NCBI Taxonomy" id="300844"/>
    <lineage>
        <taxon>Eukaryota</taxon>
        <taxon>Viridiplantae</taxon>
        <taxon>Streptophyta</taxon>
        <taxon>Embryophyta</taxon>
        <taxon>Tracheophyta</taxon>
        <taxon>Spermatophyta</taxon>
        <taxon>Magnoliopsida</taxon>
        <taxon>eudicotyledons</taxon>
        <taxon>Gunneridae</taxon>
        <taxon>Pentapetalae</taxon>
        <taxon>asterids</taxon>
        <taxon>lamiids</taxon>
        <taxon>Lamiales</taxon>
        <taxon>Pedaliaceae</taxon>
        <taxon>Sesamum</taxon>
    </lineage>
</organism>
<accession>A0AAE2CNF6</accession>
<dbReference type="AlphaFoldDB" id="A0AAE2CNF6"/>
<dbReference type="InterPro" id="IPR043128">
    <property type="entry name" value="Rev_trsase/Diguanyl_cyclase"/>
</dbReference>
<proteinExistence type="predicted"/>
<evidence type="ECO:0000313" key="1">
    <source>
        <dbReference type="EMBL" id="KAK4428601.1"/>
    </source>
</evidence>
<name>A0AAE2CNF6_9LAMI</name>
<keyword evidence="2" id="KW-1185">Reference proteome</keyword>
<dbReference type="InterPro" id="IPR051320">
    <property type="entry name" value="Viral_Replic_Matur_Polypro"/>
</dbReference>
<reference evidence="1" key="2">
    <citation type="journal article" date="2024" name="Plant">
        <title>Genomic evolution and insights into agronomic trait innovations of Sesamum species.</title>
        <authorList>
            <person name="Miao H."/>
            <person name="Wang L."/>
            <person name="Qu L."/>
            <person name="Liu H."/>
            <person name="Sun Y."/>
            <person name="Le M."/>
            <person name="Wang Q."/>
            <person name="Wei S."/>
            <person name="Zheng Y."/>
            <person name="Lin W."/>
            <person name="Duan Y."/>
            <person name="Cao H."/>
            <person name="Xiong S."/>
            <person name="Wang X."/>
            <person name="Wei L."/>
            <person name="Li C."/>
            <person name="Ma Q."/>
            <person name="Ju M."/>
            <person name="Zhao R."/>
            <person name="Li G."/>
            <person name="Mu C."/>
            <person name="Tian Q."/>
            <person name="Mei H."/>
            <person name="Zhang T."/>
            <person name="Gao T."/>
            <person name="Zhang H."/>
        </authorList>
    </citation>
    <scope>NUCLEOTIDE SEQUENCE</scope>
    <source>
        <strain evidence="1">3651</strain>
    </source>
</reference>
<dbReference type="PANTHER" id="PTHR33064">
    <property type="entry name" value="POL PROTEIN"/>
    <property type="match status" value="1"/>
</dbReference>
<dbReference type="EMBL" id="JACGWO010000004">
    <property type="protein sequence ID" value="KAK4428601.1"/>
    <property type="molecule type" value="Genomic_DNA"/>
</dbReference>
<reference evidence="1" key="1">
    <citation type="submission" date="2020-06" db="EMBL/GenBank/DDBJ databases">
        <authorList>
            <person name="Li T."/>
            <person name="Hu X."/>
            <person name="Zhang T."/>
            <person name="Song X."/>
            <person name="Zhang H."/>
            <person name="Dai N."/>
            <person name="Sheng W."/>
            <person name="Hou X."/>
            <person name="Wei L."/>
        </authorList>
    </citation>
    <scope>NUCLEOTIDE SEQUENCE</scope>
    <source>
        <strain evidence="1">3651</strain>
        <tissue evidence="1">Leaf</tissue>
    </source>
</reference>